<dbReference type="Proteomes" id="UP000007463">
    <property type="component" value="Chromosome"/>
</dbReference>
<proteinExistence type="predicted"/>
<dbReference type="Pfam" id="PF00561">
    <property type="entry name" value="Abhydrolase_1"/>
    <property type="match status" value="1"/>
</dbReference>
<dbReference type="GO" id="GO:0016787">
    <property type="term" value="F:hydrolase activity"/>
    <property type="evidence" value="ECO:0007669"/>
    <property type="project" value="UniProtKB-KW"/>
</dbReference>
<dbReference type="STRING" id="755732.Fluta_3672"/>
<evidence type="ECO:0000313" key="3">
    <source>
        <dbReference type="Proteomes" id="UP000007463"/>
    </source>
</evidence>
<dbReference type="EMBL" id="CP002542">
    <property type="protein sequence ID" value="AEA45641.1"/>
    <property type="molecule type" value="Genomic_DNA"/>
</dbReference>
<dbReference type="SUPFAM" id="SSF53474">
    <property type="entry name" value="alpha/beta-Hydrolases"/>
    <property type="match status" value="1"/>
</dbReference>
<protein>
    <submittedName>
        <fullName evidence="2">Alpha/beta hydrolase fold protein</fullName>
    </submittedName>
</protein>
<dbReference type="eggNOG" id="COG1073">
    <property type="taxonomic scope" value="Bacteria"/>
</dbReference>
<gene>
    <name evidence="2" type="ordered locus">Fluta_3672</name>
</gene>
<dbReference type="InterPro" id="IPR000073">
    <property type="entry name" value="AB_hydrolase_1"/>
</dbReference>
<dbReference type="OrthoDB" id="9777090at2"/>
<dbReference type="InterPro" id="IPR029058">
    <property type="entry name" value="AB_hydrolase_fold"/>
</dbReference>
<keyword evidence="3" id="KW-1185">Reference proteome</keyword>
<sequence length="267" mass="29996" precursor="true">MHKLISLIAIVLFVLQVSAQMDDKFYYPSHEWKQIDSLKVKIFTKKMDEDEITAYLISPDKKPKATIIYFHGAGGNVSTYIPLIKSLVKDGFQVFMVDFRGYGKSTGKPTHLNIESDGQKILDFSLTQKAIKNTNILLYGASMGTQIATHLAALNESKISGLILDGTISSFTDIASAYSPPEQKEMIEKFVTSPYSAKEDIKKLVKIPVLFIHSKEDEDVPFSQYELVEANCTTKHESLIYTGKHLECPLLETEVFLAKVNYILSNK</sequence>
<dbReference type="PANTHER" id="PTHR12277">
    <property type="entry name" value="ALPHA/BETA HYDROLASE DOMAIN-CONTAINING PROTEIN"/>
    <property type="match status" value="1"/>
</dbReference>
<dbReference type="Gene3D" id="3.40.50.1820">
    <property type="entry name" value="alpha/beta hydrolase"/>
    <property type="match status" value="1"/>
</dbReference>
<keyword evidence="2" id="KW-0378">Hydrolase</keyword>
<organism evidence="2 3">
    <name type="scientific">Fluviicola taffensis (strain DSM 16823 / NCIMB 13979 / RW262)</name>
    <dbReference type="NCBI Taxonomy" id="755732"/>
    <lineage>
        <taxon>Bacteria</taxon>
        <taxon>Pseudomonadati</taxon>
        <taxon>Bacteroidota</taxon>
        <taxon>Flavobacteriia</taxon>
        <taxon>Flavobacteriales</taxon>
        <taxon>Crocinitomicaceae</taxon>
        <taxon>Fluviicola</taxon>
    </lineage>
</organism>
<accession>F2IES4</accession>
<reference evidence="2 3" key="1">
    <citation type="journal article" date="2011" name="Stand. Genomic Sci.">
        <title>Complete genome sequence of the gliding freshwater bacterium Fluviicola taffensis type strain (RW262).</title>
        <authorList>
            <person name="Woyke T."/>
            <person name="Chertkov O."/>
            <person name="Lapidus A."/>
            <person name="Nolan M."/>
            <person name="Lucas S."/>
            <person name="Del Rio T.G."/>
            <person name="Tice H."/>
            <person name="Cheng J.F."/>
            <person name="Tapia R."/>
            <person name="Han C."/>
            <person name="Goodwin L."/>
            <person name="Pitluck S."/>
            <person name="Liolios K."/>
            <person name="Pagani I."/>
            <person name="Ivanova N."/>
            <person name="Huntemann M."/>
            <person name="Mavromatis K."/>
            <person name="Mikhailova N."/>
            <person name="Pati A."/>
            <person name="Chen A."/>
            <person name="Palaniappan K."/>
            <person name="Land M."/>
            <person name="Hauser L."/>
            <person name="Brambilla E.M."/>
            <person name="Rohde M."/>
            <person name="Mwirichia R."/>
            <person name="Sikorski J."/>
            <person name="Tindall B.J."/>
            <person name="Goker M."/>
            <person name="Bristow J."/>
            <person name="Eisen J.A."/>
            <person name="Markowitz V."/>
            <person name="Hugenholtz P."/>
            <person name="Klenk H.P."/>
            <person name="Kyrpides N.C."/>
        </authorList>
    </citation>
    <scope>NUCLEOTIDE SEQUENCE [LARGE SCALE GENOMIC DNA]</scope>
    <source>
        <strain evidence="3">DSM 16823 / RW262 / RW262</strain>
    </source>
</reference>
<name>F2IES4_FLUTR</name>
<evidence type="ECO:0000259" key="1">
    <source>
        <dbReference type="Pfam" id="PF00561"/>
    </source>
</evidence>
<dbReference type="HOGENOM" id="CLU_029375_2_1_10"/>
<reference evidence="3" key="2">
    <citation type="submission" date="2011-02" db="EMBL/GenBank/DDBJ databases">
        <title>The complete genome of Fluviicola taffensis DSM 16823.</title>
        <authorList>
            <consortium name="US DOE Joint Genome Institute (JGI-PGF)"/>
            <person name="Lucas S."/>
            <person name="Copeland A."/>
            <person name="Lapidus A."/>
            <person name="Bruce D."/>
            <person name="Goodwin L."/>
            <person name="Pitluck S."/>
            <person name="Kyrpides N."/>
            <person name="Mavromatis K."/>
            <person name="Ivanova N."/>
            <person name="Mikhailova N."/>
            <person name="Pagani I."/>
            <person name="Chertkov O."/>
            <person name="Detter J.C."/>
            <person name="Han C."/>
            <person name="Tapia R."/>
            <person name="Land M."/>
            <person name="Hauser L."/>
            <person name="Markowitz V."/>
            <person name="Cheng J.-F."/>
            <person name="Hugenholtz P."/>
            <person name="Woyke T."/>
            <person name="Wu D."/>
            <person name="Tindall B."/>
            <person name="Pomrenke H.G."/>
            <person name="Brambilla E."/>
            <person name="Klenk H.-P."/>
            <person name="Eisen J.A."/>
        </authorList>
    </citation>
    <scope>NUCLEOTIDE SEQUENCE [LARGE SCALE GENOMIC DNA]</scope>
    <source>
        <strain evidence="3">DSM 16823 / RW262 / RW262</strain>
    </source>
</reference>
<evidence type="ECO:0000313" key="2">
    <source>
        <dbReference type="EMBL" id="AEA45641.1"/>
    </source>
</evidence>
<dbReference type="RefSeq" id="WP_013688408.1">
    <property type="nucleotide sequence ID" value="NC_015321.1"/>
</dbReference>
<dbReference type="KEGG" id="fte:Fluta_3672"/>
<feature type="domain" description="AB hydrolase-1" evidence="1">
    <location>
        <begin position="66"/>
        <end position="180"/>
    </location>
</feature>
<dbReference type="AlphaFoldDB" id="F2IES4"/>
<dbReference type="PANTHER" id="PTHR12277:SF81">
    <property type="entry name" value="PROTEIN ABHD13"/>
    <property type="match status" value="1"/>
</dbReference>